<evidence type="ECO:0000256" key="1">
    <source>
        <dbReference type="SAM" id="MobiDB-lite"/>
    </source>
</evidence>
<feature type="compositionally biased region" description="Basic and acidic residues" evidence="1">
    <location>
        <begin position="347"/>
        <end position="366"/>
    </location>
</feature>
<feature type="compositionally biased region" description="Low complexity" evidence="1">
    <location>
        <begin position="242"/>
        <end position="251"/>
    </location>
</feature>
<feature type="compositionally biased region" description="Basic and acidic residues" evidence="1">
    <location>
        <begin position="215"/>
        <end position="231"/>
    </location>
</feature>
<feature type="compositionally biased region" description="Basic and acidic residues" evidence="1">
    <location>
        <begin position="146"/>
        <end position="158"/>
    </location>
</feature>
<dbReference type="Proteomes" id="UP000694853">
    <property type="component" value="Unplaced"/>
</dbReference>
<organism evidence="3 4">
    <name type="scientific">Abrus precatorius</name>
    <name type="common">Indian licorice</name>
    <name type="synonym">Glycine abrus</name>
    <dbReference type="NCBI Taxonomy" id="3816"/>
    <lineage>
        <taxon>Eukaryota</taxon>
        <taxon>Viridiplantae</taxon>
        <taxon>Streptophyta</taxon>
        <taxon>Embryophyta</taxon>
        <taxon>Tracheophyta</taxon>
        <taxon>Spermatophyta</taxon>
        <taxon>Magnoliopsida</taxon>
        <taxon>eudicotyledons</taxon>
        <taxon>Gunneridae</taxon>
        <taxon>Pentapetalae</taxon>
        <taxon>rosids</taxon>
        <taxon>fabids</taxon>
        <taxon>Fabales</taxon>
        <taxon>Fabaceae</taxon>
        <taxon>Papilionoideae</taxon>
        <taxon>50 kb inversion clade</taxon>
        <taxon>NPAAA clade</taxon>
        <taxon>indigoferoid/millettioid clade</taxon>
        <taxon>Abreae</taxon>
        <taxon>Abrus</taxon>
    </lineage>
</organism>
<name>A0A8B8LKU6_ABRPR</name>
<feature type="compositionally biased region" description="Polar residues" evidence="1">
    <location>
        <begin position="172"/>
        <end position="211"/>
    </location>
</feature>
<dbReference type="OrthoDB" id="1436943at2759"/>
<feature type="compositionally biased region" description="Low complexity" evidence="1">
    <location>
        <begin position="128"/>
        <end position="145"/>
    </location>
</feature>
<dbReference type="RefSeq" id="XP_027356885.1">
    <property type="nucleotide sequence ID" value="XM_027501084.1"/>
</dbReference>
<dbReference type="AlphaFoldDB" id="A0A8B8LKU6"/>
<feature type="domain" description="Calmodulin-binding" evidence="2">
    <location>
        <begin position="366"/>
        <end position="460"/>
    </location>
</feature>
<feature type="region of interest" description="Disordered" evidence="1">
    <location>
        <begin position="1"/>
        <end position="431"/>
    </location>
</feature>
<reference evidence="3" key="1">
    <citation type="journal article" date="2019" name="Toxins">
        <title>Detection of Abrin-Like and Prepropulchellin-Like Toxin Genes and Transcripts Using Whole Genome Sequencing and Full-Length Transcript Sequencing of Abrus precatorius.</title>
        <authorList>
            <person name="Hovde B.T."/>
            <person name="Daligault H.E."/>
            <person name="Hanschen E.R."/>
            <person name="Kunde Y.A."/>
            <person name="Johnson M.B."/>
            <person name="Starkenburg S.R."/>
            <person name="Johnson S.L."/>
        </authorList>
    </citation>
    <scope>NUCLEOTIDE SEQUENCE [LARGE SCALE GENOMIC DNA]</scope>
</reference>
<reference evidence="4" key="2">
    <citation type="submission" date="2025-08" db="UniProtKB">
        <authorList>
            <consortium name="RefSeq"/>
        </authorList>
    </citation>
    <scope>IDENTIFICATION</scope>
    <source>
        <tissue evidence="4">Young leaves</tissue>
    </source>
</reference>
<feature type="compositionally biased region" description="Basic and acidic residues" evidence="1">
    <location>
        <begin position="320"/>
        <end position="339"/>
    </location>
</feature>
<evidence type="ECO:0000259" key="2">
    <source>
        <dbReference type="Pfam" id="PF07839"/>
    </source>
</evidence>
<dbReference type="GeneID" id="113866202"/>
<proteinExistence type="predicted"/>
<feature type="compositionally biased region" description="Low complexity" evidence="1">
    <location>
        <begin position="19"/>
        <end position="47"/>
    </location>
</feature>
<evidence type="ECO:0000313" key="3">
    <source>
        <dbReference type="Proteomes" id="UP000694853"/>
    </source>
</evidence>
<dbReference type="GO" id="GO:0005516">
    <property type="term" value="F:calmodulin binding"/>
    <property type="evidence" value="ECO:0007669"/>
    <property type="project" value="InterPro"/>
</dbReference>
<dbReference type="PANTHER" id="PTHR33349">
    <property type="entry name" value="EMB|CAB62594.1"/>
    <property type="match status" value="1"/>
</dbReference>
<keyword evidence="3" id="KW-1185">Reference proteome</keyword>
<sequence length="465" mass="51300">MATKAKETGIVGKEKKVQSSNSPITSTKKPTTKSTPTTPEKPTSSPSVEKQVPNYLKPTLSSVRLESHSFKLTKNDALSRATLNRRRSFDKPPSPSRLPKQTHHPSLSRQHKALVSPGPRDRALPLRSSSAPIKTTTSTTNPSKPISERLSKTPKEGKTQSLLAKSGRKSGPSVSTSTTKKVINSDHASAISTSATKRSSNAETTEATISVETEPVVKEAINEEVGEVKEAIDEEVEKVENQNEQLNEVENIPPRLVNSEDEHDHENDQKLEESDQPHVEDDDDKVIPTELKQEEEEVKEEKKEDDNTNQDESNTNESHLVIDHSITEEQVEVKEKEGGEEGGVITEEDHLSELGVVKIEDHKNEINNEEVVEEEKEGVEEGTSEEVNKLTEEQEHGEDEQEEAKVESTKSKQIEVGGGVQGNKKESPISNDVIEETAGKLLEARKNKVRALAGAFQTVIDHQTK</sequence>
<dbReference type="Pfam" id="PF07839">
    <property type="entry name" value="CaM_binding"/>
    <property type="match status" value="1"/>
</dbReference>
<dbReference type="PANTHER" id="PTHR33349:SF20">
    <property type="entry name" value="CHROMO DOMAIN CEC-LIKE PROTEIN"/>
    <property type="match status" value="1"/>
</dbReference>
<protein>
    <submittedName>
        <fullName evidence="4">Microtubule-associated protein RP/EB family member 1-like</fullName>
    </submittedName>
</protein>
<evidence type="ECO:0000313" key="4">
    <source>
        <dbReference type="RefSeq" id="XP_027356885.1"/>
    </source>
</evidence>
<accession>A0A8B8LKU6</accession>
<feature type="compositionally biased region" description="Acidic residues" evidence="1">
    <location>
        <begin position="367"/>
        <end position="384"/>
    </location>
</feature>
<dbReference type="KEGG" id="aprc:113866202"/>
<feature type="compositionally biased region" description="Basic and acidic residues" evidence="1">
    <location>
        <begin position="258"/>
        <end position="279"/>
    </location>
</feature>
<gene>
    <name evidence="4" type="primary">LOC113866202</name>
</gene>
<dbReference type="InterPro" id="IPR012417">
    <property type="entry name" value="CaM-bd_dom_pln"/>
</dbReference>
<feature type="compositionally biased region" description="Basic and acidic residues" evidence="1">
    <location>
        <begin position="403"/>
        <end position="413"/>
    </location>
</feature>
<feature type="compositionally biased region" description="Basic and acidic residues" evidence="1">
    <location>
        <begin position="1"/>
        <end position="17"/>
    </location>
</feature>